<reference evidence="2 3" key="1">
    <citation type="submission" date="2019-05" db="EMBL/GenBank/DDBJ databases">
        <title>Another draft genome of Portunus trituberculatus and its Hox gene families provides insights of decapod evolution.</title>
        <authorList>
            <person name="Jeong J.-H."/>
            <person name="Song I."/>
            <person name="Kim S."/>
            <person name="Choi T."/>
            <person name="Kim D."/>
            <person name="Ryu S."/>
            <person name="Kim W."/>
        </authorList>
    </citation>
    <scope>NUCLEOTIDE SEQUENCE [LARGE SCALE GENOMIC DNA]</scope>
    <source>
        <tissue evidence="2">Muscle</tissue>
    </source>
</reference>
<organism evidence="2 3">
    <name type="scientific">Portunus trituberculatus</name>
    <name type="common">Swimming crab</name>
    <name type="synonym">Neptunus trituberculatus</name>
    <dbReference type="NCBI Taxonomy" id="210409"/>
    <lineage>
        <taxon>Eukaryota</taxon>
        <taxon>Metazoa</taxon>
        <taxon>Ecdysozoa</taxon>
        <taxon>Arthropoda</taxon>
        <taxon>Crustacea</taxon>
        <taxon>Multicrustacea</taxon>
        <taxon>Malacostraca</taxon>
        <taxon>Eumalacostraca</taxon>
        <taxon>Eucarida</taxon>
        <taxon>Decapoda</taxon>
        <taxon>Pleocyemata</taxon>
        <taxon>Brachyura</taxon>
        <taxon>Eubrachyura</taxon>
        <taxon>Portunoidea</taxon>
        <taxon>Portunidae</taxon>
        <taxon>Portuninae</taxon>
        <taxon>Portunus</taxon>
    </lineage>
</organism>
<keyword evidence="3" id="KW-1185">Reference proteome</keyword>
<comment type="caution">
    <text evidence="2">The sequence shown here is derived from an EMBL/GenBank/DDBJ whole genome shotgun (WGS) entry which is preliminary data.</text>
</comment>
<dbReference type="EMBL" id="VSRR010141461">
    <property type="protein sequence ID" value="MPD04525.1"/>
    <property type="molecule type" value="Genomic_DNA"/>
</dbReference>
<dbReference type="AlphaFoldDB" id="A0A5B7KIV3"/>
<name>A0A5B7KIV3_PORTR</name>
<evidence type="ECO:0000313" key="2">
    <source>
        <dbReference type="EMBL" id="MPD04525.1"/>
    </source>
</evidence>
<accession>A0A5B7KIV3</accession>
<sequence length="53" mass="6211">MNVALSCLRNSWWPLLWCWMTPTVMKIVWNTGTPGHLTQYMPTPVSTHILHLF</sequence>
<evidence type="ECO:0000256" key="1">
    <source>
        <dbReference type="SAM" id="SignalP"/>
    </source>
</evidence>
<evidence type="ECO:0000313" key="3">
    <source>
        <dbReference type="Proteomes" id="UP000324222"/>
    </source>
</evidence>
<protein>
    <submittedName>
        <fullName evidence="2">Uncharacterized protein</fullName>
    </submittedName>
</protein>
<keyword evidence="1" id="KW-0732">Signal</keyword>
<feature type="signal peptide" evidence="1">
    <location>
        <begin position="1"/>
        <end position="26"/>
    </location>
</feature>
<proteinExistence type="predicted"/>
<gene>
    <name evidence="2" type="ORF">E2C01_100219</name>
</gene>
<dbReference type="Proteomes" id="UP000324222">
    <property type="component" value="Unassembled WGS sequence"/>
</dbReference>
<feature type="chain" id="PRO_5022796763" evidence="1">
    <location>
        <begin position="27"/>
        <end position="53"/>
    </location>
</feature>